<dbReference type="Pfam" id="PF07727">
    <property type="entry name" value="RVT_2"/>
    <property type="match status" value="1"/>
</dbReference>
<evidence type="ECO:0000256" key="1">
    <source>
        <dbReference type="SAM" id="Coils"/>
    </source>
</evidence>
<accession>A0ABQ5IRS5</accession>
<evidence type="ECO:0000313" key="4">
    <source>
        <dbReference type="EMBL" id="GJU02963.1"/>
    </source>
</evidence>
<feature type="domain" description="Reverse transcriptase Ty1/copia-type" evidence="3">
    <location>
        <begin position="655"/>
        <end position="748"/>
    </location>
</feature>
<reference evidence="4" key="2">
    <citation type="submission" date="2022-01" db="EMBL/GenBank/DDBJ databases">
        <authorList>
            <person name="Yamashiro T."/>
            <person name="Shiraishi A."/>
            <person name="Satake H."/>
            <person name="Nakayama K."/>
        </authorList>
    </citation>
    <scope>NUCLEOTIDE SEQUENCE</scope>
</reference>
<evidence type="ECO:0000313" key="5">
    <source>
        <dbReference type="Proteomes" id="UP001151760"/>
    </source>
</evidence>
<dbReference type="Proteomes" id="UP001151760">
    <property type="component" value="Unassembled WGS sequence"/>
</dbReference>
<gene>
    <name evidence="4" type="ORF">Tco_1113301</name>
</gene>
<feature type="coiled-coil region" evidence="1">
    <location>
        <begin position="63"/>
        <end position="90"/>
    </location>
</feature>
<dbReference type="EMBL" id="BQNB010021108">
    <property type="protein sequence ID" value="GJU02963.1"/>
    <property type="molecule type" value="Genomic_DNA"/>
</dbReference>
<evidence type="ECO:0000259" key="3">
    <source>
        <dbReference type="Pfam" id="PF07727"/>
    </source>
</evidence>
<keyword evidence="5" id="KW-1185">Reference proteome</keyword>
<keyword evidence="1" id="KW-0175">Coiled coil</keyword>
<name>A0ABQ5IRS5_9ASTR</name>
<comment type="caution">
    <text evidence="4">The sequence shown here is derived from an EMBL/GenBank/DDBJ whole genome shotgun (WGS) entry which is preliminary data.</text>
</comment>
<feature type="compositionally biased region" description="Basic and acidic residues" evidence="2">
    <location>
        <begin position="268"/>
        <end position="278"/>
    </location>
</feature>
<feature type="region of interest" description="Disordered" evidence="2">
    <location>
        <begin position="251"/>
        <end position="298"/>
    </location>
</feature>
<sequence>MDQHAVDKKCDEIERKNLLIENENLIAECLSKDVFYTATNYVLTVSRFTDMHDAYTVAQKQQLQGRGNTIRELKEKISRLQKKHSEADLILDFKALDSQKKDLHAKVNALHDLNECFKVENKKAKQHYKELYDSIKLTRAKTIEKTTSLLTKIKTLKAQIKGKTKCVTMPDPMKPKFLPLESVGTLCEIVKEARVKKLLDSSLASTCLYTKHSQELLEYVIGTCPKYFNKRDRKIATAPLNRKTRVTFVEPGVKDATAASGSKPRSNTKKDRTLPAKSDKKKVKDHARTNKSSVKQKNHVDSSISYKCTKPLVNKVWRVKQVKQVWQATRKLFTNVGFQWQPTRRKFTLGEQCPLTRFTKSKVVPVKQPKNVSTSEIVITERLCNTSQKPLTRTPTEIRDPTYQTLHIRLFSNAGLTNRPLVFDSGYLKHMTGNRSRIMNFVKKFIRTVRFRNDHFGAIMGQFCDLDLEIAFRKHSCYVRSEDDNGVVERQNWTLVEAARTMLIFSKAPSALCYPTNNSEDLGKLEEATDIRIIVGYALNRKGPEPILLMLGKISSELIPNPIPAAPYVPPNNKELEILFQPMFDEYFETPSVEQPVPPAPAVHVLVISAGVAIDRIIDDNPFAQADDDPFENVFAPKLSSTESSSGDLDKYGDVLKNKTRLVAKGYRQEEGIDFEESFAPVARINAIRIFIADATNKNITIYHIDVKTAILNGELQEEVYVSQPEGFVDPDHSTHVYRLKKALYGLK</sequence>
<proteinExistence type="predicted"/>
<reference evidence="4" key="1">
    <citation type="journal article" date="2022" name="Int. J. Mol. Sci.">
        <title>Draft Genome of Tanacetum Coccineum: Genomic Comparison of Closely Related Tanacetum-Family Plants.</title>
        <authorList>
            <person name="Yamashiro T."/>
            <person name="Shiraishi A."/>
            <person name="Nakayama K."/>
            <person name="Satake H."/>
        </authorList>
    </citation>
    <scope>NUCLEOTIDE SEQUENCE</scope>
</reference>
<organism evidence="4 5">
    <name type="scientific">Tanacetum coccineum</name>
    <dbReference type="NCBI Taxonomy" id="301880"/>
    <lineage>
        <taxon>Eukaryota</taxon>
        <taxon>Viridiplantae</taxon>
        <taxon>Streptophyta</taxon>
        <taxon>Embryophyta</taxon>
        <taxon>Tracheophyta</taxon>
        <taxon>Spermatophyta</taxon>
        <taxon>Magnoliopsida</taxon>
        <taxon>eudicotyledons</taxon>
        <taxon>Gunneridae</taxon>
        <taxon>Pentapetalae</taxon>
        <taxon>asterids</taxon>
        <taxon>campanulids</taxon>
        <taxon>Asterales</taxon>
        <taxon>Asteraceae</taxon>
        <taxon>Asteroideae</taxon>
        <taxon>Anthemideae</taxon>
        <taxon>Anthemidinae</taxon>
        <taxon>Tanacetum</taxon>
    </lineage>
</organism>
<protein>
    <submittedName>
        <fullName evidence="4">Retrovirus-related pol polyprotein from transposon TNT 1-94</fullName>
    </submittedName>
</protein>
<dbReference type="InterPro" id="IPR013103">
    <property type="entry name" value="RVT_2"/>
</dbReference>
<evidence type="ECO:0000256" key="2">
    <source>
        <dbReference type="SAM" id="MobiDB-lite"/>
    </source>
</evidence>